<protein>
    <submittedName>
        <fullName evidence="1">Uncharacterized protein</fullName>
    </submittedName>
</protein>
<evidence type="ECO:0000313" key="2">
    <source>
        <dbReference type="Proteomes" id="UP000190166"/>
    </source>
</evidence>
<name>A0A1T5P259_9BACT</name>
<proteinExistence type="predicted"/>
<gene>
    <name evidence="1" type="ORF">SAMN05660461_3531</name>
</gene>
<keyword evidence="2" id="KW-1185">Reference proteome</keyword>
<accession>A0A1T5P259</accession>
<dbReference type="EMBL" id="FUZZ01000002">
    <property type="protein sequence ID" value="SKD06717.1"/>
    <property type="molecule type" value="Genomic_DNA"/>
</dbReference>
<dbReference type="AlphaFoldDB" id="A0A1T5P259"/>
<organism evidence="1 2">
    <name type="scientific">Chitinophaga ginsengisegetis</name>
    <dbReference type="NCBI Taxonomy" id="393003"/>
    <lineage>
        <taxon>Bacteria</taxon>
        <taxon>Pseudomonadati</taxon>
        <taxon>Bacteroidota</taxon>
        <taxon>Chitinophagia</taxon>
        <taxon>Chitinophagales</taxon>
        <taxon>Chitinophagaceae</taxon>
        <taxon>Chitinophaga</taxon>
    </lineage>
</organism>
<dbReference type="Proteomes" id="UP000190166">
    <property type="component" value="Unassembled WGS sequence"/>
</dbReference>
<evidence type="ECO:0000313" key="1">
    <source>
        <dbReference type="EMBL" id="SKD06717.1"/>
    </source>
</evidence>
<reference evidence="1 2" key="1">
    <citation type="submission" date="2017-02" db="EMBL/GenBank/DDBJ databases">
        <authorList>
            <person name="Peterson S.W."/>
        </authorList>
    </citation>
    <scope>NUCLEOTIDE SEQUENCE [LARGE SCALE GENOMIC DNA]</scope>
    <source>
        <strain evidence="1 2">DSM 18108</strain>
    </source>
</reference>
<sequence length="255" mass="30098">MSITKPYYRNYRSVKDGPNSGYSDWAYIIDKEYAIFPAHYVRAYKLIQSDLELLFEYIEPSDEALKIYSYRIHELLMRTCIEIEANFKAILSENIYTPQNDRFGNPIYNMGVYKKINTTHHLSGYEVVLPIWNEVGRVFKPFEEWGTSNSLPWYRAYNASKHDRKEEFKQANFENLLNAVTGLLVLLTSQFRDMSFSGGIGLSTGYDYHDLDSTIGGLFRIKYPDDWTDDEKYDFDWSQLEKQTNRFQKIDYNTI</sequence>
<dbReference type="STRING" id="393003.SAMN05660461_3531"/>
<dbReference type="RefSeq" id="WP_079470794.1">
    <property type="nucleotide sequence ID" value="NZ_FUZZ01000002.1"/>
</dbReference>